<evidence type="ECO:0000313" key="1">
    <source>
        <dbReference type="EMBL" id="RTQ32370.1"/>
    </source>
</evidence>
<accession>A0A3S0HC75</accession>
<name>A0A3S0HC75_9BURK</name>
<comment type="caution">
    <text evidence="1">The sequence shown here is derived from an EMBL/GenBank/DDBJ whole genome shotgun (WGS) entry which is preliminary data.</text>
</comment>
<sequence length="185" mass="20383">MDPINAPTTTGITAGFLDALAEAAGADEALRRIDGCRLRITPGSIFSIQQNVTTGRDAAGQVLLRRFYSSEAATFPVNGAKRKTRTPWTERLFVQGRVFVGEGEQVLAQNFDDFDQMRAYGLRSVVNVPMLQGSLCYATFNVFGTRERWQPEELFGIRLLALAAARWVPSAPGLAYSFEEETPCL</sequence>
<organism evidence="1 2">
    <name type="scientific">Variovorax gossypii</name>
    <dbReference type="NCBI Taxonomy" id="1679495"/>
    <lineage>
        <taxon>Bacteria</taxon>
        <taxon>Pseudomonadati</taxon>
        <taxon>Pseudomonadota</taxon>
        <taxon>Betaproteobacteria</taxon>
        <taxon>Burkholderiales</taxon>
        <taxon>Comamonadaceae</taxon>
        <taxon>Variovorax</taxon>
    </lineage>
</organism>
<proteinExistence type="predicted"/>
<dbReference type="RefSeq" id="WP_126472351.1">
    <property type="nucleotide sequence ID" value="NZ_RXOE01000006.1"/>
</dbReference>
<keyword evidence="2" id="KW-1185">Reference proteome</keyword>
<reference evidence="1 2" key="1">
    <citation type="submission" date="2018-12" db="EMBL/GenBank/DDBJ databases">
        <title>The genome of Variovorax gossypii DSM 100435.</title>
        <authorList>
            <person name="Gao J."/>
            <person name="Sun J."/>
        </authorList>
    </citation>
    <scope>NUCLEOTIDE SEQUENCE [LARGE SCALE GENOMIC DNA]</scope>
    <source>
        <strain evidence="1 2">DSM 100435</strain>
    </source>
</reference>
<dbReference type="AlphaFoldDB" id="A0A3S0HC75"/>
<gene>
    <name evidence="1" type="ORF">EJP69_20685</name>
</gene>
<dbReference type="EMBL" id="RXOE01000006">
    <property type="protein sequence ID" value="RTQ32370.1"/>
    <property type="molecule type" value="Genomic_DNA"/>
</dbReference>
<dbReference type="OrthoDB" id="9022072at2"/>
<evidence type="ECO:0000313" key="2">
    <source>
        <dbReference type="Proteomes" id="UP000267418"/>
    </source>
</evidence>
<dbReference type="Proteomes" id="UP000267418">
    <property type="component" value="Unassembled WGS sequence"/>
</dbReference>
<protein>
    <submittedName>
        <fullName evidence="1">GAF domain-containing protein</fullName>
    </submittedName>
</protein>